<sequence>MLKPLSLTAGSLRDQSLAERCIQKRWSATRLLRRDLTTYLRFYKQQWSKLVDSNHLTDAPLQEYSDRSVWTTWVISYQAIREKHEGTANLLLLWSYLDNKDLWHGLFAAACRRSTVAMQLLRNYSLVEEVAESRSYATHPIVHQWAHHSQGKHIALKLIQLVVVAVGWTVPESSTRDYSVLQRRLLPHAQACSKWILESKASWCLRDDKGNDGDLEKGEERETVLGAIHQLGNLYKDQGKLREAEQMYERALRGREEALGPSHTSTLSTVNNLGSLYADQGKLREAEQMYERALQGYKEALGEDGVQQYMPALNTLQNIGDLYVNQGETAKAQAMYARTLSGLRLVLGQSSDRCIGLAAKLDALPTSQRGRGKQQKLSAVGESPELRHDERKKSFRLLMQKLAKKVF</sequence>
<protein>
    <submittedName>
        <fullName evidence="3">Uncharacterized protein</fullName>
    </submittedName>
</protein>
<dbReference type="PROSITE" id="PS50005">
    <property type="entry name" value="TPR"/>
    <property type="match status" value="2"/>
</dbReference>
<dbReference type="InterPro" id="IPR053137">
    <property type="entry name" value="NLR-like"/>
</dbReference>
<feature type="repeat" description="TPR" evidence="1">
    <location>
        <begin position="267"/>
        <end position="300"/>
    </location>
</feature>
<proteinExistence type="predicted"/>
<dbReference type="Pfam" id="PF13374">
    <property type="entry name" value="TPR_10"/>
    <property type="match status" value="1"/>
</dbReference>
<dbReference type="SUPFAM" id="SSF48452">
    <property type="entry name" value="TPR-like"/>
    <property type="match status" value="1"/>
</dbReference>
<gene>
    <name evidence="3" type="ORF">EJ02DRAFT_357955</name>
</gene>
<dbReference type="EMBL" id="ML976161">
    <property type="protein sequence ID" value="KAF1936942.1"/>
    <property type="molecule type" value="Genomic_DNA"/>
</dbReference>
<accession>A0A6A5SA88</accession>
<dbReference type="InterPro" id="IPR019734">
    <property type="entry name" value="TPR_rpt"/>
</dbReference>
<evidence type="ECO:0000313" key="4">
    <source>
        <dbReference type="Proteomes" id="UP000800038"/>
    </source>
</evidence>
<evidence type="ECO:0000313" key="3">
    <source>
        <dbReference type="EMBL" id="KAF1936942.1"/>
    </source>
</evidence>
<keyword evidence="1" id="KW-0802">TPR repeat</keyword>
<feature type="repeat" description="TPR" evidence="1">
    <location>
        <begin position="225"/>
        <end position="258"/>
    </location>
</feature>
<feature type="region of interest" description="Disordered" evidence="2">
    <location>
        <begin position="366"/>
        <end position="387"/>
    </location>
</feature>
<name>A0A6A5SA88_9PLEO</name>
<dbReference type="PANTHER" id="PTHR46082">
    <property type="entry name" value="ATP/GTP-BINDING PROTEIN-RELATED"/>
    <property type="match status" value="1"/>
</dbReference>
<keyword evidence="4" id="KW-1185">Reference proteome</keyword>
<dbReference type="InterPro" id="IPR011990">
    <property type="entry name" value="TPR-like_helical_dom_sf"/>
</dbReference>
<dbReference type="OrthoDB" id="5346457at2759"/>
<dbReference type="Gene3D" id="1.25.40.10">
    <property type="entry name" value="Tetratricopeptide repeat domain"/>
    <property type="match status" value="1"/>
</dbReference>
<dbReference type="AlphaFoldDB" id="A0A6A5SA88"/>
<dbReference type="SMART" id="SM00028">
    <property type="entry name" value="TPR"/>
    <property type="match status" value="2"/>
</dbReference>
<evidence type="ECO:0000256" key="2">
    <source>
        <dbReference type="SAM" id="MobiDB-lite"/>
    </source>
</evidence>
<dbReference type="PANTHER" id="PTHR46082:SF6">
    <property type="entry name" value="AAA+ ATPASE DOMAIN-CONTAINING PROTEIN-RELATED"/>
    <property type="match status" value="1"/>
</dbReference>
<organism evidence="3 4">
    <name type="scientific">Clathrospora elynae</name>
    <dbReference type="NCBI Taxonomy" id="706981"/>
    <lineage>
        <taxon>Eukaryota</taxon>
        <taxon>Fungi</taxon>
        <taxon>Dikarya</taxon>
        <taxon>Ascomycota</taxon>
        <taxon>Pezizomycotina</taxon>
        <taxon>Dothideomycetes</taxon>
        <taxon>Pleosporomycetidae</taxon>
        <taxon>Pleosporales</taxon>
        <taxon>Diademaceae</taxon>
        <taxon>Clathrospora</taxon>
    </lineage>
</organism>
<dbReference type="Proteomes" id="UP000800038">
    <property type="component" value="Unassembled WGS sequence"/>
</dbReference>
<dbReference type="Pfam" id="PF13424">
    <property type="entry name" value="TPR_12"/>
    <property type="match status" value="1"/>
</dbReference>
<evidence type="ECO:0000256" key="1">
    <source>
        <dbReference type="PROSITE-ProRule" id="PRU00339"/>
    </source>
</evidence>
<reference evidence="3" key="1">
    <citation type="journal article" date="2020" name="Stud. Mycol.">
        <title>101 Dothideomycetes genomes: a test case for predicting lifestyles and emergence of pathogens.</title>
        <authorList>
            <person name="Haridas S."/>
            <person name="Albert R."/>
            <person name="Binder M."/>
            <person name="Bloem J."/>
            <person name="Labutti K."/>
            <person name="Salamov A."/>
            <person name="Andreopoulos B."/>
            <person name="Baker S."/>
            <person name="Barry K."/>
            <person name="Bills G."/>
            <person name="Bluhm B."/>
            <person name="Cannon C."/>
            <person name="Castanera R."/>
            <person name="Culley D."/>
            <person name="Daum C."/>
            <person name="Ezra D."/>
            <person name="Gonzalez J."/>
            <person name="Henrissat B."/>
            <person name="Kuo A."/>
            <person name="Liang C."/>
            <person name="Lipzen A."/>
            <person name="Lutzoni F."/>
            <person name="Magnuson J."/>
            <person name="Mondo S."/>
            <person name="Nolan M."/>
            <person name="Ohm R."/>
            <person name="Pangilinan J."/>
            <person name="Park H.-J."/>
            <person name="Ramirez L."/>
            <person name="Alfaro M."/>
            <person name="Sun H."/>
            <person name="Tritt A."/>
            <person name="Yoshinaga Y."/>
            <person name="Zwiers L.-H."/>
            <person name="Turgeon B."/>
            <person name="Goodwin S."/>
            <person name="Spatafora J."/>
            <person name="Crous P."/>
            <person name="Grigoriev I."/>
        </authorList>
    </citation>
    <scope>NUCLEOTIDE SEQUENCE</scope>
    <source>
        <strain evidence="3">CBS 161.51</strain>
    </source>
</reference>